<reference evidence="1" key="1">
    <citation type="journal article" date="2015" name="Nature">
        <title>Complex archaea that bridge the gap between prokaryotes and eukaryotes.</title>
        <authorList>
            <person name="Spang A."/>
            <person name="Saw J.H."/>
            <person name="Jorgensen S.L."/>
            <person name="Zaremba-Niedzwiedzka K."/>
            <person name="Martijn J."/>
            <person name="Lind A.E."/>
            <person name="van Eijk R."/>
            <person name="Schleper C."/>
            <person name="Guy L."/>
            <person name="Ettema T.J."/>
        </authorList>
    </citation>
    <scope>NUCLEOTIDE SEQUENCE</scope>
</reference>
<evidence type="ECO:0000313" key="1">
    <source>
        <dbReference type="EMBL" id="KKL15401.1"/>
    </source>
</evidence>
<organism evidence="1">
    <name type="scientific">marine sediment metagenome</name>
    <dbReference type="NCBI Taxonomy" id="412755"/>
    <lineage>
        <taxon>unclassified sequences</taxon>
        <taxon>metagenomes</taxon>
        <taxon>ecological metagenomes</taxon>
    </lineage>
</organism>
<proteinExistence type="predicted"/>
<comment type="caution">
    <text evidence="1">The sequence shown here is derived from an EMBL/GenBank/DDBJ whole genome shotgun (WGS) entry which is preliminary data.</text>
</comment>
<dbReference type="EMBL" id="LAZR01040077">
    <property type="protein sequence ID" value="KKL15401.1"/>
    <property type="molecule type" value="Genomic_DNA"/>
</dbReference>
<dbReference type="AlphaFoldDB" id="A0A0F9DCA0"/>
<sequence>MSDPEGEVKMTYCEKCKQQRLCQEYEGWWFCLSRCWKSRKRHAAVNASPEVRGKNT</sequence>
<accession>A0A0F9DCA0</accession>
<protein>
    <submittedName>
        <fullName evidence="1">Uncharacterized protein</fullName>
    </submittedName>
</protein>
<name>A0A0F9DCA0_9ZZZZ</name>
<gene>
    <name evidence="1" type="ORF">LCGC14_2505990</name>
</gene>